<feature type="compositionally biased region" description="Polar residues" evidence="2">
    <location>
        <begin position="820"/>
        <end position="831"/>
    </location>
</feature>
<dbReference type="VEuPathDB" id="TriTrypDB:TcG_00138"/>
<feature type="region of interest" description="Disordered" evidence="2">
    <location>
        <begin position="103"/>
        <end position="225"/>
    </location>
</feature>
<feature type="region of interest" description="Disordered" evidence="2">
    <location>
        <begin position="678"/>
        <end position="731"/>
    </location>
</feature>
<dbReference type="VEuPathDB" id="TriTrypDB:C3747_18g375"/>
<dbReference type="VEuPathDB" id="TriTrypDB:TcCL_NonESM01624"/>
<evidence type="ECO:0000256" key="2">
    <source>
        <dbReference type="SAM" id="MobiDB-lite"/>
    </source>
</evidence>
<evidence type="ECO:0000313" key="3">
    <source>
        <dbReference type="EMBL" id="PWV17348.1"/>
    </source>
</evidence>
<dbReference type="VEuPathDB" id="TriTrypDB:C4B63_4g526"/>
<name>A0A2V2X944_TRYCR</name>
<feature type="coiled-coil region" evidence="1">
    <location>
        <begin position="495"/>
        <end position="522"/>
    </location>
</feature>
<organism evidence="3 4">
    <name type="scientific">Trypanosoma cruzi</name>
    <dbReference type="NCBI Taxonomy" id="5693"/>
    <lineage>
        <taxon>Eukaryota</taxon>
        <taxon>Discoba</taxon>
        <taxon>Euglenozoa</taxon>
        <taxon>Kinetoplastea</taxon>
        <taxon>Metakinetoplastina</taxon>
        <taxon>Trypanosomatida</taxon>
        <taxon>Trypanosomatidae</taxon>
        <taxon>Trypanosoma</taxon>
        <taxon>Schizotrypanum</taxon>
    </lineage>
</organism>
<dbReference type="VEuPathDB" id="TriTrypDB:TcCLB.511365.90"/>
<feature type="region of interest" description="Disordered" evidence="2">
    <location>
        <begin position="562"/>
        <end position="584"/>
    </location>
</feature>
<sequence>MSHQGVYEDDFELDEDEISTDRERGPPLTPKSVDASPAAREVTRGKETLLPEPHCMHGKKSIPTFKASSGRRPPQLIHPPASRIAKVKPPVVTGNHQLLHLSKLTSVTQMEPDSERLKQSVSRNEVPARTSEPRTDVLSSSSTSLSGRKCASSPALAMEKDARHCATAVAPREHLRTLPPMAGRRASSNEEKHVRPPWHQESGSVFTNEEKKNYEGADVWKRNTNISPRKAFAESQFKVFSGAVGSPQAPPTAQPPQHGGGDEKSTLNAKEVLWQRPKQISGSSCGRISGKDHESSFCGSSSDTESLPRNACRRKKRKAGVKNKEERASVQDNETYSSDFSSDTESPPRNASREELQKAIFKTRYEVANVRRVRRALEISLQSTKRSSIRRGYRRAHMDVDRLERENQHLQRLLGLREQWIGCPDLALRIAEEELKYSLDELQRAKRRQRELWTENRRLSIFLTQVVRDHKPVEEKVASQYREGMYNRLTIQTKLDTLREKLAATRESSARLSNQIRNLEDRVRAAGLTCMKPEEYTAMQRAVRRNKEQIERLSAIVTVPLGTKEDGSHGDMRSSSESLSSVQYPGRSQMDALVMKLVKQVERKEALIKLLRQRLAETEPTVSTGKEGELKLSPRECALTGERRNSLASQLTPNMLVRNAGSLSPRQMDSEVIARSISFSKKEGPREPQHQQSKKGGDRVNGAIEPRNAEEGRATGAEQPTSGLAKQDKTLLEHSEWHKNGCSSSPGIISSSNTNQPSRAVYEAVANDAKNPLVLNDGTTVKMNGLPQYIGLNESQIPIDESQSRLSPTTLTKLSSTKTGDTPFTEESSSVGKEEAGNAAQGTRETGRTTPLWLREY</sequence>
<dbReference type="VEuPathDB" id="TriTrypDB:ECC02_003199"/>
<comment type="caution">
    <text evidence="3">The sequence shown here is derived from an EMBL/GenBank/DDBJ whole genome shotgun (WGS) entry which is preliminary data.</text>
</comment>
<protein>
    <submittedName>
        <fullName evidence="3">Uncharacterized protein</fullName>
    </submittedName>
</protein>
<accession>A0A2V2X944</accession>
<evidence type="ECO:0000256" key="1">
    <source>
        <dbReference type="SAM" id="Coils"/>
    </source>
</evidence>
<feature type="compositionally biased region" description="Basic and acidic residues" evidence="2">
    <location>
        <begin position="563"/>
        <end position="574"/>
    </location>
</feature>
<dbReference type="VEuPathDB" id="TriTrypDB:TcBrA4_0086490"/>
<gene>
    <name evidence="3" type="ORF">C3747_18g375</name>
</gene>
<feature type="compositionally biased region" description="Acidic residues" evidence="2">
    <location>
        <begin position="7"/>
        <end position="18"/>
    </location>
</feature>
<feature type="region of interest" description="Disordered" evidence="2">
    <location>
        <begin position="800"/>
        <end position="857"/>
    </location>
</feature>
<reference evidence="3 4" key="1">
    <citation type="journal article" date="2018" name="Microb. Genom.">
        <title>Expanding an expanded genome: long-read sequencing of Trypanosoma cruzi.</title>
        <authorList>
            <person name="Berna L."/>
            <person name="Rodriguez M."/>
            <person name="Chiribao M.L."/>
            <person name="Parodi-Talice A."/>
            <person name="Pita S."/>
            <person name="Rijo G."/>
            <person name="Alvarez-Valin F."/>
            <person name="Robello C."/>
        </authorList>
    </citation>
    <scope>NUCLEOTIDE SEQUENCE [LARGE SCALE GENOMIC DNA]</scope>
    <source>
        <strain evidence="3 4">TCC</strain>
    </source>
</reference>
<keyword evidence="1" id="KW-0175">Coiled coil</keyword>
<feature type="compositionally biased region" description="Basic and acidic residues" evidence="2">
    <location>
        <begin position="680"/>
        <end position="689"/>
    </location>
</feature>
<dbReference type="VEuPathDB" id="TriTrypDB:TcCLB.511297.30"/>
<feature type="compositionally biased region" description="Basic and acidic residues" evidence="2">
    <location>
        <begin position="208"/>
        <end position="221"/>
    </location>
</feature>
<evidence type="ECO:0000313" key="4">
    <source>
        <dbReference type="Proteomes" id="UP000246078"/>
    </source>
</evidence>
<feature type="compositionally biased region" description="Basic residues" evidence="2">
    <location>
        <begin position="311"/>
        <end position="321"/>
    </location>
</feature>
<dbReference type="VEuPathDB" id="TriTrypDB:Tc_MARK_4702"/>
<feature type="region of interest" description="Disordered" evidence="2">
    <location>
        <begin position="617"/>
        <end position="636"/>
    </location>
</feature>
<feature type="compositionally biased region" description="Polar residues" evidence="2">
    <location>
        <begin position="297"/>
        <end position="307"/>
    </location>
</feature>
<dbReference type="AlphaFoldDB" id="A0A2V2X944"/>
<feature type="compositionally biased region" description="Polar residues" evidence="2">
    <location>
        <begin position="330"/>
        <end position="349"/>
    </location>
</feature>
<dbReference type="VEuPathDB" id="TriTrypDB:BCY84_18520"/>
<feature type="region of interest" description="Disordered" evidence="2">
    <location>
        <begin position="1"/>
        <end position="88"/>
    </location>
</feature>
<feature type="compositionally biased region" description="Low complexity" evidence="2">
    <location>
        <begin position="809"/>
        <end position="819"/>
    </location>
</feature>
<feature type="coiled-coil region" evidence="1">
    <location>
        <begin position="393"/>
        <end position="452"/>
    </location>
</feature>
<dbReference type="EMBL" id="PRFC01000018">
    <property type="protein sequence ID" value="PWV17348.1"/>
    <property type="molecule type" value="Genomic_DNA"/>
</dbReference>
<dbReference type="VEuPathDB" id="TriTrypDB:TCDM_05349"/>
<proteinExistence type="predicted"/>
<dbReference type="VEuPathDB" id="TriTrypDB:TCSYLVIO_005998"/>
<feature type="region of interest" description="Disordered" evidence="2">
    <location>
        <begin position="241"/>
        <end position="353"/>
    </location>
</feature>
<dbReference type="Proteomes" id="UP000246078">
    <property type="component" value="Unassembled WGS sequence"/>
</dbReference>